<evidence type="ECO:0000256" key="7">
    <source>
        <dbReference type="ARBA" id="ARBA00023136"/>
    </source>
</evidence>
<sequence>MSSVLLTPGRGTSNRLVLRLFPFVTSAVPVLALVLLFFFQLGARDLVSSHEARAAQNSQRMLDTGEWGLPTLFDEQRDLQKPPGYYWLGAVAGYLDGGRVSPWAARFPAAASSILAVLLVYGFHRRESGKTTALVAAVALGTANHFITIGRTARIDVPLTCAVTVALLAFYRGTTVGVGTRAARREGWFVLSALAAGCAVLLKGPVGLALIGSAAVAFLITERFATTPADRARLPLLSAIAGVIVVALVAVPWFVWAQHATQGEFVRVFFWHHNVERFAGTSEALASHPWWYYGPRFAMAFLPWTLPLVPLVWWGLRSGVWKEDRAFRLGVVWFVVMVAVLSASRFKRADYLLPAFPGAAIALGCAAERWLTSRAGARSAVRAKWGFGALVAGALAVCPVMWIVVEPAENARQEKRPFAAAIREYAPKPQTILLFRAESHLLAYHLGAPLHTLVEWGELREVLAVPGPHAVVMPPEYVDEAEHITGRKLVPVATLADFTSVRPPRPLVCLRTAE</sequence>
<accession>A0A6P2D7Q7</accession>
<dbReference type="GO" id="GO:0000030">
    <property type="term" value="F:mannosyltransferase activity"/>
    <property type="evidence" value="ECO:0007669"/>
    <property type="project" value="InterPro"/>
</dbReference>
<dbReference type="EMBL" id="LR593886">
    <property type="protein sequence ID" value="VTR96967.1"/>
    <property type="molecule type" value="Genomic_DNA"/>
</dbReference>
<reference evidence="10 11" key="1">
    <citation type="submission" date="2019-05" db="EMBL/GenBank/DDBJ databases">
        <authorList>
            <consortium name="Science for Life Laboratories"/>
        </authorList>
    </citation>
    <scope>NUCLEOTIDE SEQUENCE [LARGE SCALE GENOMIC DNA]</scope>
    <source>
        <strain evidence="10">Soil9</strain>
    </source>
</reference>
<feature type="transmembrane region" description="Helical" evidence="8">
    <location>
        <begin position="20"/>
        <end position="39"/>
    </location>
</feature>
<keyword evidence="3" id="KW-0328">Glycosyltransferase</keyword>
<evidence type="ECO:0000256" key="1">
    <source>
        <dbReference type="ARBA" id="ARBA00004651"/>
    </source>
</evidence>
<keyword evidence="2" id="KW-1003">Cell membrane</keyword>
<feature type="transmembrane region" description="Helical" evidence="8">
    <location>
        <begin position="383"/>
        <end position="405"/>
    </location>
</feature>
<evidence type="ECO:0000313" key="11">
    <source>
        <dbReference type="Proteomes" id="UP000464178"/>
    </source>
</evidence>
<dbReference type="GO" id="GO:0016763">
    <property type="term" value="F:pentosyltransferase activity"/>
    <property type="evidence" value="ECO:0007669"/>
    <property type="project" value="TreeGrafter"/>
</dbReference>
<dbReference type="AlphaFoldDB" id="A0A6P2D7Q7"/>
<evidence type="ECO:0000256" key="3">
    <source>
        <dbReference type="ARBA" id="ARBA00022676"/>
    </source>
</evidence>
<dbReference type="Pfam" id="PF02366">
    <property type="entry name" value="PMT"/>
    <property type="match status" value="1"/>
</dbReference>
<evidence type="ECO:0000259" key="9">
    <source>
        <dbReference type="Pfam" id="PF02366"/>
    </source>
</evidence>
<feature type="transmembrane region" description="Helical" evidence="8">
    <location>
        <begin position="351"/>
        <end position="371"/>
    </location>
</feature>
<dbReference type="RefSeq" id="WP_162670997.1">
    <property type="nucleotide sequence ID" value="NZ_LR593886.1"/>
</dbReference>
<keyword evidence="4 10" id="KW-0808">Transferase</keyword>
<name>A0A6P2D7Q7_9BACT</name>
<evidence type="ECO:0000256" key="2">
    <source>
        <dbReference type="ARBA" id="ARBA00022475"/>
    </source>
</evidence>
<feature type="domain" description="ArnT-like N-terminal" evidence="9">
    <location>
        <begin position="35"/>
        <end position="256"/>
    </location>
</feature>
<feature type="transmembrane region" description="Helical" evidence="8">
    <location>
        <begin position="208"/>
        <end position="225"/>
    </location>
</feature>
<dbReference type="PANTHER" id="PTHR33908">
    <property type="entry name" value="MANNOSYLTRANSFERASE YKCB-RELATED"/>
    <property type="match status" value="1"/>
</dbReference>
<dbReference type="GO" id="GO:0006493">
    <property type="term" value="P:protein O-linked glycosylation"/>
    <property type="evidence" value="ECO:0007669"/>
    <property type="project" value="InterPro"/>
</dbReference>
<dbReference type="PANTHER" id="PTHR33908:SF3">
    <property type="entry name" value="UNDECAPRENYL PHOSPHATE-ALPHA-4-AMINO-4-DEOXY-L-ARABINOSE ARABINOSYL TRANSFERASE"/>
    <property type="match status" value="1"/>
</dbReference>
<dbReference type="InterPro" id="IPR050297">
    <property type="entry name" value="LipidA_mod_glycosyltrf_83"/>
</dbReference>
<feature type="transmembrane region" description="Helical" evidence="8">
    <location>
        <begin position="237"/>
        <end position="256"/>
    </location>
</feature>
<protein>
    <recommendedName>
        <fullName evidence="9">ArnT-like N-terminal domain-containing protein</fullName>
    </recommendedName>
</protein>
<evidence type="ECO:0000256" key="4">
    <source>
        <dbReference type="ARBA" id="ARBA00022679"/>
    </source>
</evidence>
<dbReference type="GO" id="GO:0005886">
    <property type="term" value="C:plasma membrane"/>
    <property type="evidence" value="ECO:0007669"/>
    <property type="project" value="UniProtKB-SubCell"/>
</dbReference>
<proteinExistence type="predicted"/>
<comment type="subcellular location">
    <subcellularLocation>
        <location evidence="1">Cell membrane</location>
        <topology evidence="1">Multi-pass membrane protein</topology>
    </subcellularLocation>
</comment>
<keyword evidence="7 8" id="KW-0472">Membrane</keyword>
<feature type="transmembrane region" description="Helical" evidence="8">
    <location>
        <begin position="326"/>
        <end position="345"/>
    </location>
</feature>
<dbReference type="GO" id="GO:0009103">
    <property type="term" value="P:lipopolysaccharide biosynthetic process"/>
    <property type="evidence" value="ECO:0007669"/>
    <property type="project" value="UniProtKB-ARBA"/>
</dbReference>
<dbReference type="KEGG" id="gms:SOIL9_09560"/>
<keyword evidence="6 8" id="KW-1133">Transmembrane helix</keyword>
<organism evidence="10 11">
    <name type="scientific">Gemmata massiliana</name>
    <dbReference type="NCBI Taxonomy" id="1210884"/>
    <lineage>
        <taxon>Bacteria</taxon>
        <taxon>Pseudomonadati</taxon>
        <taxon>Planctomycetota</taxon>
        <taxon>Planctomycetia</taxon>
        <taxon>Gemmatales</taxon>
        <taxon>Gemmataceae</taxon>
        <taxon>Gemmata</taxon>
    </lineage>
</organism>
<keyword evidence="11" id="KW-1185">Reference proteome</keyword>
<gene>
    <name evidence="10" type="ORF">SOIL9_09560</name>
</gene>
<dbReference type="Proteomes" id="UP000464178">
    <property type="component" value="Chromosome"/>
</dbReference>
<feature type="transmembrane region" description="Helical" evidence="8">
    <location>
        <begin position="103"/>
        <end position="124"/>
    </location>
</feature>
<evidence type="ECO:0000313" key="10">
    <source>
        <dbReference type="EMBL" id="VTR96967.1"/>
    </source>
</evidence>
<feature type="transmembrane region" description="Helical" evidence="8">
    <location>
        <begin position="297"/>
        <end position="314"/>
    </location>
</feature>
<keyword evidence="5 8" id="KW-0812">Transmembrane</keyword>
<evidence type="ECO:0000256" key="6">
    <source>
        <dbReference type="ARBA" id="ARBA00022989"/>
    </source>
</evidence>
<dbReference type="GO" id="GO:0010041">
    <property type="term" value="P:response to iron(III) ion"/>
    <property type="evidence" value="ECO:0007669"/>
    <property type="project" value="TreeGrafter"/>
</dbReference>
<feature type="transmembrane region" description="Helical" evidence="8">
    <location>
        <begin position="155"/>
        <end position="174"/>
    </location>
</feature>
<evidence type="ECO:0000256" key="5">
    <source>
        <dbReference type="ARBA" id="ARBA00022692"/>
    </source>
</evidence>
<dbReference type="InterPro" id="IPR003342">
    <property type="entry name" value="ArnT-like_N"/>
</dbReference>
<evidence type="ECO:0000256" key="8">
    <source>
        <dbReference type="SAM" id="Phobius"/>
    </source>
</evidence>